<dbReference type="InterPro" id="IPR036163">
    <property type="entry name" value="HMA_dom_sf"/>
</dbReference>
<keyword evidence="3" id="KW-1185">Reference proteome</keyword>
<name>A0A8J8P754_9EURY</name>
<proteinExistence type="predicted"/>
<feature type="domain" description="HMA" evidence="1">
    <location>
        <begin position="1"/>
        <end position="64"/>
    </location>
</feature>
<reference evidence="2" key="1">
    <citation type="submission" date="2019-02" db="EMBL/GenBank/DDBJ databases">
        <title>Halonotius sp. a new haloarchaeum isolated from saline soil.</title>
        <authorList>
            <person name="Duran-Viseras A."/>
            <person name="Sanchez-Porro C."/>
            <person name="Ventosa A."/>
        </authorList>
    </citation>
    <scope>NUCLEOTIDE SEQUENCE</scope>
    <source>
        <strain evidence="2">F15B</strain>
    </source>
</reference>
<dbReference type="OrthoDB" id="44171at2157"/>
<sequence>MSLQITVKGMTCDGCEQTVREALEGVSGVERATADRATDTATIDGDTDLENLRQAVEDAGYSAVG</sequence>
<dbReference type="EMBL" id="RKLU01000019">
    <property type="protein sequence ID" value="TQQ78406.1"/>
    <property type="molecule type" value="Genomic_DNA"/>
</dbReference>
<dbReference type="CDD" id="cd00371">
    <property type="entry name" value="HMA"/>
    <property type="match status" value="1"/>
</dbReference>
<gene>
    <name evidence="2" type="ORF">EGH24_14880</name>
</gene>
<comment type="caution">
    <text evidence="2">The sequence shown here is derived from an EMBL/GenBank/DDBJ whole genome shotgun (WGS) entry which is preliminary data.</text>
</comment>
<organism evidence="2 3">
    <name type="scientific">Halonotius terrestris</name>
    <dbReference type="NCBI Taxonomy" id="2487750"/>
    <lineage>
        <taxon>Archaea</taxon>
        <taxon>Methanobacteriati</taxon>
        <taxon>Methanobacteriota</taxon>
        <taxon>Stenosarchaea group</taxon>
        <taxon>Halobacteria</taxon>
        <taxon>Halobacteriales</taxon>
        <taxon>Haloferacaceae</taxon>
        <taxon>Halonotius</taxon>
    </lineage>
</organism>
<protein>
    <submittedName>
        <fullName evidence="2">Heavy-metal-associated domain-containing protein</fullName>
    </submittedName>
</protein>
<dbReference type="SUPFAM" id="SSF55008">
    <property type="entry name" value="HMA, heavy metal-associated domain"/>
    <property type="match status" value="1"/>
</dbReference>
<dbReference type="Proteomes" id="UP000705823">
    <property type="component" value="Unassembled WGS sequence"/>
</dbReference>
<evidence type="ECO:0000313" key="3">
    <source>
        <dbReference type="Proteomes" id="UP000705823"/>
    </source>
</evidence>
<dbReference type="InterPro" id="IPR006121">
    <property type="entry name" value="HMA_dom"/>
</dbReference>
<dbReference type="Pfam" id="PF00403">
    <property type="entry name" value="HMA"/>
    <property type="match status" value="1"/>
</dbReference>
<dbReference type="AlphaFoldDB" id="A0A8J8P754"/>
<dbReference type="PROSITE" id="PS50846">
    <property type="entry name" value="HMA_2"/>
    <property type="match status" value="1"/>
</dbReference>
<dbReference type="Gene3D" id="3.30.70.100">
    <property type="match status" value="1"/>
</dbReference>
<evidence type="ECO:0000313" key="2">
    <source>
        <dbReference type="EMBL" id="TQQ78406.1"/>
    </source>
</evidence>
<dbReference type="GO" id="GO:0046872">
    <property type="term" value="F:metal ion binding"/>
    <property type="evidence" value="ECO:0007669"/>
    <property type="project" value="InterPro"/>
</dbReference>
<evidence type="ECO:0000259" key="1">
    <source>
        <dbReference type="PROSITE" id="PS50846"/>
    </source>
</evidence>
<accession>A0A8J8P754</accession>